<accession>A0ABT9QPT3</accession>
<feature type="transmembrane region" description="Helical" evidence="2">
    <location>
        <begin position="315"/>
        <end position="336"/>
    </location>
</feature>
<comment type="caution">
    <text evidence="3">The sequence shown here is derived from an EMBL/GenBank/DDBJ whole genome shotgun (WGS) entry which is preliminary data.</text>
</comment>
<feature type="transmembrane region" description="Helical" evidence="2">
    <location>
        <begin position="425"/>
        <end position="453"/>
    </location>
</feature>
<keyword evidence="4" id="KW-1185">Reference proteome</keyword>
<feature type="transmembrane region" description="Helical" evidence="2">
    <location>
        <begin position="6"/>
        <end position="22"/>
    </location>
</feature>
<keyword evidence="2" id="KW-1133">Transmembrane helix</keyword>
<dbReference type="InterPro" id="IPR003474">
    <property type="entry name" value="Glcn_transporter"/>
</dbReference>
<evidence type="ECO:0000256" key="1">
    <source>
        <dbReference type="SAM" id="MobiDB-lite"/>
    </source>
</evidence>
<gene>
    <name evidence="3" type="ORF">J2853_007986</name>
</gene>
<dbReference type="Proteomes" id="UP001225356">
    <property type="component" value="Unassembled WGS sequence"/>
</dbReference>
<feature type="transmembrane region" description="Helical" evidence="2">
    <location>
        <begin position="465"/>
        <end position="489"/>
    </location>
</feature>
<dbReference type="RefSeq" id="WP_307566273.1">
    <property type="nucleotide sequence ID" value="NZ_JAUSQU010000001.1"/>
</dbReference>
<evidence type="ECO:0000313" key="4">
    <source>
        <dbReference type="Proteomes" id="UP001225356"/>
    </source>
</evidence>
<dbReference type="PANTHER" id="PTHR30354:SF11">
    <property type="entry name" value="PERMEASE"/>
    <property type="match status" value="1"/>
</dbReference>
<organism evidence="3 4">
    <name type="scientific">Streptosporangium lutulentum</name>
    <dbReference type="NCBI Taxonomy" id="1461250"/>
    <lineage>
        <taxon>Bacteria</taxon>
        <taxon>Bacillati</taxon>
        <taxon>Actinomycetota</taxon>
        <taxon>Actinomycetes</taxon>
        <taxon>Streptosporangiales</taxon>
        <taxon>Streptosporangiaceae</taxon>
        <taxon>Streptosporangium</taxon>
    </lineage>
</organism>
<feature type="transmembrane region" description="Helical" evidence="2">
    <location>
        <begin position="501"/>
        <end position="524"/>
    </location>
</feature>
<feature type="transmembrane region" description="Helical" evidence="2">
    <location>
        <begin position="390"/>
        <end position="413"/>
    </location>
</feature>
<dbReference type="PANTHER" id="PTHR30354">
    <property type="entry name" value="GNT FAMILY GLUCONATE TRANSPORTER"/>
    <property type="match status" value="1"/>
</dbReference>
<feature type="region of interest" description="Disordered" evidence="1">
    <location>
        <begin position="285"/>
        <end position="310"/>
    </location>
</feature>
<dbReference type="EMBL" id="JAUSQU010000001">
    <property type="protein sequence ID" value="MDP9848775.1"/>
    <property type="molecule type" value="Genomic_DNA"/>
</dbReference>
<evidence type="ECO:0000256" key="2">
    <source>
        <dbReference type="SAM" id="Phobius"/>
    </source>
</evidence>
<feature type="transmembrane region" description="Helical" evidence="2">
    <location>
        <begin position="61"/>
        <end position="80"/>
    </location>
</feature>
<dbReference type="Pfam" id="PF02447">
    <property type="entry name" value="GntP_permease"/>
    <property type="match status" value="2"/>
</dbReference>
<evidence type="ECO:0000313" key="3">
    <source>
        <dbReference type="EMBL" id="MDP9848775.1"/>
    </source>
</evidence>
<feature type="transmembrane region" description="Helical" evidence="2">
    <location>
        <begin position="144"/>
        <end position="172"/>
    </location>
</feature>
<protein>
    <submittedName>
        <fullName evidence="3">H+/gluconate symporter-like permease</fullName>
    </submittedName>
</protein>
<feature type="transmembrane region" description="Helical" evidence="2">
    <location>
        <begin position="348"/>
        <end position="370"/>
    </location>
</feature>
<keyword evidence="2" id="KW-0472">Membrane</keyword>
<reference evidence="3 4" key="1">
    <citation type="submission" date="2023-07" db="EMBL/GenBank/DDBJ databases">
        <title>Sequencing the genomes of 1000 actinobacteria strains.</title>
        <authorList>
            <person name="Klenk H.-P."/>
        </authorList>
    </citation>
    <scope>NUCLEOTIDE SEQUENCE [LARGE SCALE GENOMIC DNA]</scope>
    <source>
        <strain evidence="3 4">DSM 46740</strain>
    </source>
</reference>
<feature type="transmembrane region" description="Helical" evidence="2">
    <location>
        <begin position="29"/>
        <end position="49"/>
    </location>
</feature>
<feature type="transmembrane region" description="Helical" evidence="2">
    <location>
        <begin position="101"/>
        <end position="124"/>
    </location>
</feature>
<keyword evidence="2" id="KW-0812">Transmembrane</keyword>
<proteinExistence type="predicted"/>
<sequence length="526" mass="53098">MSDTAVLAGTAVAIVAIVVLIVRFRVNPVISLVLGSLCLGLMTPLGLGRTIETITKGFGDIMAEVGLLIVFGVLTGAILQEMGAIERLVNRLLHVFGPKRLPYSMSLAIGTLLQSIYLDVLLVISAPLARSAARRIGPLGTPRMAAAMAIGLECGIVLMVPGVGTLALAALLHVPLGTMLLWGLVLIIPTVVISVSIMTFLFRRGFWNSATDEVAAVAEEATAETLTTVPATQGAGTVTQTAGTTAQAAGAVTQTTGTAVQGAGTVTRAVEAATQAAGTACRASAWPGAAPVSGPDVTEGRDSDDTAGGEASGPGLLVCFAPLLVALLMIAVGAVTEAVGDKSAVLKFISNPVFAMLIGLIGTLIVGRVVVGGKRVETAIAHGFRESGQILALTAVGGSLAAVVAAGGLGDILRGYFTAHTFLPLLLVWLVAAALHIAVGSVTISAITAAGILAPVAPALGLDPVLIALAAGTGSLFAVHVTSNTFWLLQSLLGQTTRGTLKTCTLAVSVASIVGILLLLPLSLLF</sequence>
<name>A0ABT9QPT3_9ACTN</name>
<feature type="transmembrane region" description="Helical" evidence="2">
    <location>
        <begin position="179"/>
        <end position="202"/>
    </location>
</feature>